<keyword evidence="1" id="KW-0966">Cell projection</keyword>
<comment type="caution">
    <text evidence="1">The sequence shown here is derived from an EMBL/GenBank/DDBJ whole genome shotgun (WGS) entry which is preliminary data.</text>
</comment>
<organism evidence="1 2">
    <name type="scientific">Hominisplanchenecus murintestinalis</name>
    <dbReference type="NCBI Taxonomy" id="2941517"/>
    <lineage>
        <taxon>Bacteria</taxon>
        <taxon>Bacillati</taxon>
        <taxon>Bacillota</taxon>
        <taxon>Clostridia</taxon>
        <taxon>Lachnospirales</taxon>
        <taxon>Lachnospiraceae</taxon>
        <taxon>Hominisplanchenecus</taxon>
    </lineage>
</organism>
<keyword evidence="2" id="KW-1185">Reference proteome</keyword>
<dbReference type="EMBL" id="SRZB01000002">
    <property type="protein sequence ID" value="TGY00418.1"/>
    <property type="molecule type" value="Genomic_DNA"/>
</dbReference>
<keyword evidence="1" id="KW-0969">Cilium</keyword>
<proteinExistence type="predicted"/>
<name>A0AC61R2F6_9FIRM</name>
<dbReference type="Proteomes" id="UP000307720">
    <property type="component" value="Unassembled WGS sequence"/>
</dbReference>
<protein>
    <submittedName>
        <fullName evidence="1">Flagellar protein FliS</fullName>
    </submittedName>
</protein>
<evidence type="ECO:0000313" key="1">
    <source>
        <dbReference type="EMBL" id="TGY00418.1"/>
    </source>
</evidence>
<sequence>MNAYQKYKEKSILSMSGPELVLLLFEEADKRLARAGYALEDKDYGNFDKALNRTFMIVQYLIQILDLEQPISQELREIYQYVLYDIGRLQAGRERRKDEIPRIRQILSGLKEAFDQAWHTVGMSGGRAMQHDLGVRG</sequence>
<gene>
    <name evidence="1" type="ORF">E5357_02650</name>
</gene>
<reference evidence="1" key="1">
    <citation type="submission" date="2019-04" db="EMBL/GenBank/DDBJ databases">
        <title>Microbes associate with the intestines of laboratory mice.</title>
        <authorList>
            <person name="Navarre W."/>
            <person name="Wong E."/>
            <person name="Huang K."/>
            <person name="Tropini C."/>
            <person name="Ng K."/>
            <person name="Yu B."/>
        </authorList>
    </citation>
    <scope>NUCLEOTIDE SEQUENCE</scope>
    <source>
        <strain evidence="1">NM72_1-8</strain>
    </source>
</reference>
<keyword evidence="1" id="KW-0282">Flagellum</keyword>
<evidence type="ECO:0000313" key="2">
    <source>
        <dbReference type="Proteomes" id="UP000307720"/>
    </source>
</evidence>
<accession>A0AC61R2F6</accession>